<feature type="transmembrane region" description="Helical" evidence="5">
    <location>
        <begin position="46"/>
        <end position="66"/>
    </location>
</feature>
<feature type="transmembrane region" description="Helical" evidence="5">
    <location>
        <begin position="6"/>
        <end position="25"/>
    </location>
</feature>
<organism evidence="6 7">
    <name type="scientific">Belnapia mucosa</name>
    <dbReference type="NCBI Taxonomy" id="2804532"/>
    <lineage>
        <taxon>Bacteria</taxon>
        <taxon>Pseudomonadati</taxon>
        <taxon>Pseudomonadota</taxon>
        <taxon>Alphaproteobacteria</taxon>
        <taxon>Acetobacterales</taxon>
        <taxon>Roseomonadaceae</taxon>
        <taxon>Belnapia</taxon>
    </lineage>
</organism>
<keyword evidence="3 5" id="KW-1133">Transmembrane helix</keyword>
<dbReference type="InterPro" id="IPR001129">
    <property type="entry name" value="Membr-assoc_MAPEG"/>
</dbReference>
<feature type="transmembrane region" description="Helical" evidence="5">
    <location>
        <begin position="110"/>
        <end position="134"/>
    </location>
</feature>
<evidence type="ECO:0000256" key="1">
    <source>
        <dbReference type="ARBA" id="ARBA00004370"/>
    </source>
</evidence>
<dbReference type="InterPro" id="IPR023352">
    <property type="entry name" value="MAPEG-like_dom_sf"/>
</dbReference>
<dbReference type="RefSeq" id="WP_202828211.1">
    <property type="nucleotide sequence ID" value="NZ_JAEUXJ010000015.1"/>
</dbReference>
<keyword evidence="7" id="KW-1185">Reference proteome</keyword>
<evidence type="ECO:0000313" key="6">
    <source>
        <dbReference type="EMBL" id="MBL6458469.1"/>
    </source>
</evidence>
<evidence type="ECO:0000313" key="7">
    <source>
        <dbReference type="Proteomes" id="UP000606490"/>
    </source>
</evidence>
<evidence type="ECO:0000256" key="2">
    <source>
        <dbReference type="ARBA" id="ARBA00022692"/>
    </source>
</evidence>
<reference evidence="6 7" key="1">
    <citation type="submission" date="2021-01" db="EMBL/GenBank/DDBJ databases">
        <title>Belnapia mucosa sp. nov. and Belnapia arida sp. nov., isolated from the Tabernas Desert (Almeria, Spain).</title>
        <authorList>
            <person name="Molina-Menor E."/>
            <person name="Vidal-Verdu A."/>
            <person name="Calonge A."/>
            <person name="Satari L."/>
            <person name="Pereto Magraner J."/>
            <person name="Porcar Miralles M."/>
        </authorList>
    </citation>
    <scope>NUCLEOTIDE SEQUENCE [LARGE SCALE GENOMIC DNA]</scope>
    <source>
        <strain evidence="6 7">T6</strain>
    </source>
</reference>
<accession>A0ABS1V9W6</accession>
<comment type="caution">
    <text evidence="6">The sequence shown here is derived from an EMBL/GenBank/DDBJ whole genome shotgun (WGS) entry which is preliminary data.</text>
</comment>
<dbReference type="PANTHER" id="PTHR35814:SF1">
    <property type="entry name" value="GLUTATHIONE S-TRANSFERASE-RELATED"/>
    <property type="match status" value="1"/>
</dbReference>
<dbReference type="PANTHER" id="PTHR35814">
    <property type="match status" value="1"/>
</dbReference>
<sequence>MALPVTALYAALLGLLYGVLTLLVVRARFGSGVMLGMGEDRRLHRAVRAHANFTEFVPLALLLIALNEGLRVSTFLLHGLGMVLVLARVLHAIGISREPDIRAARGPGAVLTLAVIIVASLTLLSRALAALTILG</sequence>
<keyword evidence="4 5" id="KW-0472">Membrane</keyword>
<proteinExistence type="predicted"/>
<feature type="transmembrane region" description="Helical" evidence="5">
    <location>
        <begin position="72"/>
        <end position="90"/>
    </location>
</feature>
<gene>
    <name evidence="6" type="ORF">JMJ55_24330</name>
</gene>
<dbReference type="Proteomes" id="UP000606490">
    <property type="component" value="Unassembled WGS sequence"/>
</dbReference>
<dbReference type="Pfam" id="PF01124">
    <property type="entry name" value="MAPEG"/>
    <property type="match status" value="1"/>
</dbReference>
<evidence type="ECO:0000256" key="4">
    <source>
        <dbReference type="ARBA" id="ARBA00023136"/>
    </source>
</evidence>
<comment type="subcellular location">
    <subcellularLocation>
        <location evidence="1">Membrane</location>
    </subcellularLocation>
</comment>
<evidence type="ECO:0000256" key="5">
    <source>
        <dbReference type="SAM" id="Phobius"/>
    </source>
</evidence>
<dbReference type="Gene3D" id="1.20.120.550">
    <property type="entry name" value="Membrane associated eicosanoid/glutathione metabolism-like domain"/>
    <property type="match status" value="1"/>
</dbReference>
<keyword evidence="2 5" id="KW-0812">Transmembrane</keyword>
<dbReference type="EMBL" id="JAEUXJ010000015">
    <property type="protein sequence ID" value="MBL6458469.1"/>
    <property type="molecule type" value="Genomic_DNA"/>
</dbReference>
<protein>
    <submittedName>
        <fullName evidence="6">MAPEG family protein</fullName>
    </submittedName>
</protein>
<dbReference type="SUPFAM" id="SSF161084">
    <property type="entry name" value="MAPEG domain-like"/>
    <property type="match status" value="1"/>
</dbReference>
<name>A0ABS1V9W6_9PROT</name>
<evidence type="ECO:0000256" key="3">
    <source>
        <dbReference type="ARBA" id="ARBA00022989"/>
    </source>
</evidence>